<sequence>MIRAAGAGNGKTSVITNRIAYLISNKKAKPEEILALTFTDKAAAEMEERVDKLVPYGFVDTWILTFHAFGDRIIRENALDLGLPSNYKILSKPEQIVFVEDNLEAFDLKYYAPLSNPTKHIEALISHFSKLKDEMVEPEIYISLCQKKLIEEKDDEGKKEWEKQLELASSYQRYQELMGQNGFLDFGDQINICLKLLKNNKHILKKYQTQFKYILVDEFQDTNMAQNELVKILAGENGNITVVGDDNQSIYKFRGAAISNILDFKQSYLGTKEIVLTKNYRSTQEILDASYRLIKHNDPNSLEFKLKINKKLIALSHGLKPVHIHCDKLTSEADKVASIIKEKITSGKCSFKDFAILVRKNSAAQSFMRSLAYYGIPYKFDGSTGLYSRPEIRLLINFTKIITDPKDSISLFHLASSEVYNISVSDLSYLNTFAAGKKRTLEWAMKNCAEIEELKDNLFAAPQEKTKEMLADLDKYREMSKTDTAGQLMYSFLKDSGYLSSLIREADNALKSDEKGGSLVKIAEAQVKISNIAKFFDRISQFEHVSQDKSILNFKLHLSSLMEAGEDPSTAEIDPDLEAVSILTAHKAKGLEFEVVFIANSVAGYFPSTRRSDPLGIPSELIGETLPEGDEKEIHLEEERRLFYVAMTRAKKELYLTSAEDYGGQRARKISPFVLEALDLPAVNMEKVKLSGIEVIKKFEKGSGEVPLPKKFYVQGKLTLSPHQVDDYLSCPKKFEFIHVLRVPVKTFHAVVYGSAIHKAVEDYFSRKKGGFPVKVEDLHNAFESNWLDEGFITREHEEKRFLTGKKALENFYQREEKLQRFPSRIEEWFLVDLPDLDVKIRGRYDAIYEDGGFVEIKDFKTSNVENKEKADDKAKKNRQLSIYALSYLHTKNKLPDKLTLDFIDVGLIGESERSEKDINKVVSEIKTVADGIKGCDYKASPGFGECGWCAFTEICPYTINDI</sequence>
<dbReference type="AlphaFoldDB" id="A0A0G0PWG1"/>
<evidence type="ECO:0000313" key="19">
    <source>
        <dbReference type="Proteomes" id="UP000034207"/>
    </source>
</evidence>
<comment type="caution">
    <text evidence="18">The sequence shown here is derived from an EMBL/GenBank/DDBJ whole genome shotgun (WGS) entry which is preliminary data.</text>
</comment>
<dbReference type="Gene3D" id="3.40.50.300">
    <property type="entry name" value="P-loop containing nucleotide triphosphate hydrolases"/>
    <property type="match status" value="2"/>
</dbReference>
<dbReference type="Pfam" id="PF13361">
    <property type="entry name" value="UvrD_C"/>
    <property type="match status" value="1"/>
</dbReference>
<dbReference type="PROSITE" id="PS51217">
    <property type="entry name" value="UVRD_HELICASE_CTER"/>
    <property type="match status" value="1"/>
</dbReference>
<comment type="similarity">
    <text evidence="1">Belongs to the helicase family. UvrD subfamily.</text>
</comment>
<dbReference type="GO" id="GO:0005829">
    <property type="term" value="C:cytosol"/>
    <property type="evidence" value="ECO:0007669"/>
    <property type="project" value="TreeGrafter"/>
</dbReference>
<dbReference type="EMBL" id="LBVV01000017">
    <property type="protein sequence ID" value="KKQ93646.1"/>
    <property type="molecule type" value="Genomic_DNA"/>
</dbReference>
<name>A0A0G0PWG1_UNCC2</name>
<keyword evidence="6 15" id="KW-0347">Helicase</keyword>
<evidence type="ECO:0000256" key="1">
    <source>
        <dbReference type="ARBA" id="ARBA00009922"/>
    </source>
</evidence>
<dbReference type="InterPro" id="IPR011604">
    <property type="entry name" value="PDDEXK-like_dom_sf"/>
</dbReference>
<dbReference type="InterPro" id="IPR038726">
    <property type="entry name" value="PDDEXK_AddAB-type"/>
</dbReference>
<evidence type="ECO:0000256" key="14">
    <source>
        <dbReference type="ARBA" id="ARBA00048988"/>
    </source>
</evidence>
<organism evidence="18 19">
    <name type="scientific">candidate division CPR2 bacterium GW2011_GWC2_39_10</name>
    <dbReference type="NCBI Taxonomy" id="1618345"/>
    <lineage>
        <taxon>Bacteria</taxon>
        <taxon>Bacteria division CPR2</taxon>
    </lineage>
</organism>
<dbReference type="GO" id="GO:0004527">
    <property type="term" value="F:exonuclease activity"/>
    <property type="evidence" value="ECO:0007669"/>
    <property type="project" value="UniProtKB-KW"/>
</dbReference>
<dbReference type="InterPro" id="IPR013986">
    <property type="entry name" value="DExx_box_DNA_helicase_dom_sf"/>
</dbReference>
<comment type="catalytic activity">
    <reaction evidence="14">
        <text>ATP + H2O = ADP + phosphate + H(+)</text>
        <dbReference type="Rhea" id="RHEA:13065"/>
        <dbReference type="ChEBI" id="CHEBI:15377"/>
        <dbReference type="ChEBI" id="CHEBI:15378"/>
        <dbReference type="ChEBI" id="CHEBI:30616"/>
        <dbReference type="ChEBI" id="CHEBI:43474"/>
        <dbReference type="ChEBI" id="CHEBI:456216"/>
        <dbReference type="EC" id="5.6.2.4"/>
    </reaction>
</comment>
<evidence type="ECO:0000256" key="6">
    <source>
        <dbReference type="ARBA" id="ARBA00022806"/>
    </source>
</evidence>
<dbReference type="PATRIC" id="fig|1618345.3.peg.924"/>
<dbReference type="Gene3D" id="1.10.486.10">
    <property type="entry name" value="PCRA, domain 4"/>
    <property type="match status" value="1"/>
</dbReference>
<evidence type="ECO:0000256" key="9">
    <source>
        <dbReference type="ARBA" id="ARBA00023125"/>
    </source>
</evidence>
<feature type="binding site" evidence="15">
    <location>
        <begin position="5"/>
        <end position="12"/>
    </location>
    <ligand>
        <name>ATP</name>
        <dbReference type="ChEBI" id="CHEBI:30616"/>
    </ligand>
</feature>
<evidence type="ECO:0000256" key="11">
    <source>
        <dbReference type="ARBA" id="ARBA00023235"/>
    </source>
</evidence>
<dbReference type="EC" id="5.6.2.4" evidence="13"/>
<dbReference type="GO" id="GO:0005524">
    <property type="term" value="F:ATP binding"/>
    <property type="evidence" value="ECO:0007669"/>
    <property type="project" value="UniProtKB-UniRule"/>
</dbReference>
<evidence type="ECO:0000256" key="8">
    <source>
        <dbReference type="ARBA" id="ARBA00022840"/>
    </source>
</evidence>
<dbReference type="GO" id="GO:0003677">
    <property type="term" value="F:DNA binding"/>
    <property type="evidence" value="ECO:0007669"/>
    <property type="project" value="UniProtKB-KW"/>
</dbReference>
<dbReference type="Gene3D" id="1.10.10.160">
    <property type="match status" value="1"/>
</dbReference>
<evidence type="ECO:0000256" key="15">
    <source>
        <dbReference type="PROSITE-ProRule" id="PRU00560"/>
    </source>
</evidence>
<feature type="domain" description="UvrD-like helicase ATP-binding" evidence="16">
    <location>
        <begin position="1"/>
        <end position="283"/>
    </location>
</feature>
<keyword evidence="9" id="KW-0238">DNA-binding</keyword>
<accession>A0A0G0PWG1</accession>
<protein>
    <recommendedName>
        <fullName evidence="13">DNA 3'-5' helicase</fullName>
        <ecNumber evidence="13">5.6.2.4</ecNumber>
    </recommendedName>
</protein>
<keyword evidence="11" id="KW-0413">Isomerase</keyword>
<keyword evidence="8 15" id="KW-0067">ATP-binding</keyword>
<dbReference type="Proteomes" id="UP000034207">
    <property type="component" value="Unassembled WGS sequence"/>
</dbReference>
<evidence type="ECO:0000256" key="3">
    <source>
        <dbReference type="ARBA" id="ARBA00022741"/>
    </source>
</evidence>
<keyword evidence="3 15" id="KW-0547">Nucleotide-binding</keyword>
<reference evidence="18 19" key="1">
    <citation type="journal article" date="2015" name="Nature">
        <title>rRNA introns, odd ribosomes, and small enigmatic genomes across a large radiation of phyla.</title>
        <authorList>
            <person name="Brown C.T."/>
            <person name="Hug L.A."/>
            <person name="Thomas B.C."/>
            <person name="Sharon I."/>
            <person name="Castelle C.J."/>
            <person name="Singh A."/>
            <person name="Wilkins M.J."/>
            <person name="Williams K.H."/>
            <person name="Banfield J.F."/>
        </authorList>
    </citation>
    <scope>NUCLEOTIDE SEQUENCE [LARGE SCALE GENOMIC DNA]</scope>
</reference>
<dbReference type="GO" id="GO:0043138">
    <property type="term" value="F:3'-5' DNA helicase activity"/>
    <property type="evidence" value="ECO:0007669"/>
    <property type="project" value="UniProtKB-EC"/>
</dbReference>
<dbReference type="GO" id="GO:0000725">
    <property type="term" value="P:recombinational repair"/>
    <property type="evidence" value="ECO:0007669"/>
    <property type="project" value="TreeGrafter"/>
</dbReference>
<evidence type="ECO:0000256" key="2">
    <source>
        <dbReference type="ARBA" id="ARBA00022722"/>
    </source>
</evidence>
<dbReference type="InterPro" id="IPR014017">
    <property type="entry name" value="DNA_helicase_UvrD-like_C"/>
</dbReference>
<dbReference type="Pfam" id="PF12705">
    <property type="entry name" value="PDDEXK_1"/>
    <property type="match status" value="1"/>
</dbReference>
<dbReference type="STRING" id="1618345.UT18_C0017G0016"/>
<keyword evidence="5 15" id="KW-0378">Hydrolase</keyword>
<keyword evidence="2" id="KW-0540">Nuclease</keyword>
<feature type="domain" description="UvrD-like helicase C-terminal" evidence="17">
    <location>
        <begin position="284"/>
        <end position="590"/>
    </location>
</feature>
<evidence type="ECO:0000259" key="17">
    <source>
        <dbReference type="PROSITE" id="PS51217"/>
    </source>
</evidence>
<keyword evidence="10" id="KW-0234">DNA repair</keyword>
<dbReference type="PANTHER" id="PTHR11070">
    <property type="entry name" value="UVRD / RECB / PCRA DNA HELICASE FAMILY MEMBER"/>
    <property type="match status" value="1"/>
</dbReference>
<gene>
    <name evidence="18" type="ORF">UT18_C0017G0016</name>
</gene>
<comment type="catalytic activity">
    <reaction evidence="12">
        <text>Couples ATP hydrolysis with the unwinding of duplex DNA by translocating in the 3'-5' direction.</text>
        <dbReference type="EC" id="5.6.2.4"/>
    </reaction>
</comment>
<dbReference type="InterPro" id="IPR000212">
    <property type="entry name" value="DNA_helicase_UvrD/REP"/>
</dbReference>
<dbReference type="PROSITE" id="PS51198">
    <property type="entry name" value="UVRD_HELICASE_ATP_BIND"/>
    <property type="match status" value="1"/>
</dbReference>
<evidence type="ECO:0000256" key="12">
    <source>
        <dbReference type="ARBA" id="ARBA00034617"/>
    </source>
</evidence>
<dbReference type="InterPro" id="IPR014016">
    <property type="entry name" value="UvrD-like_ATP-bd"/>
</dbReference>
<dbReference type="InterPro" id="IPR027417">
    <property type="entry name" value="P-loop_NTPase"/>
</dbReference>
<evidence type="ECO:0000256" key="7">
    <source>
        <dbReference type="ARBA" id="ARBA00022839"/>
    </source>
</evidence>
<dbReference type="Gene3D" id="3.90.320.10">
    <property type="match status" value="1"/>
</dbReference>
<evidence type="ECO:0000256" key="10">
    <source>
        <dbReference type="ARBA" id="ARBA00023204"/>
    </source>
</evidence>
<dbReference type="Pfam" id="PF00580">
    <property type="entry name" value="UvrD-helicase"/>
    <property type="match status" value="1"/>
</dbReference>
<evidence type="ECO:0000256" key="4">
    <source>
        <dbReference type="ARBA" id="ARBA00022763"/>
    </source>
</evidence>
<proteinExistence type="inferred from homology"/>
<dbReference type="GO" id="GO:0033202">
    <property type="term" value="C:DNA helicase complex"/>
    <property type="evidence" value="ECO:0007669"/>
    <property type="project" value="TreeGrafter"/>
</dbReference>
<evidence type="ECO:0000313" key="18">
    <source>
        <dbReference type="EMBL" id="KKQ93646.1"/>
    </source>
</evidence>
<keyword evidence="7" id="KW-0269">Exonuclease</keyword>
<dbReference type="CDD" id="cd17932">
    <property type="entry name" value="DEXQc_UvrD"/>
    <property type="match status" value="1"/>
</dbReference>
<evidence type="ECO:0000259" key="16">
    <source>
        <dbReference type="PROSITE" id="PS51198"/>
    </source>
</evidence>
<keyword evidence="4" id="KW-0227">DNA damage</keyword>
<evidence type="ECO:0000256" key="13">
    <source>
        <dbReference type="ARBA" id="ARBA00034808"/>
    </source>
</evidence>
<dbReference type="SUPFAM" id="SSF52540">
    <property type="entry name" value="P-loop containing nucleoside triphosphate hydrolases"/>
    <property type="match status" value="1"/>
</dbReference>
<dbReference type="PANTHER" id="PTHR11070:SF48">
    <property type="entry name" value="ATP-DEPENDENT HELICASE_NUCLEASE SUBUNIT A"/>
    <property type="match status" value="1"/>
</dbReference>
<evidence type="ECO:0000256" key="5">
    <source>
        <dbReference type="ARBA" id="ARBA00022801"/>
    </source>
</evidence>